<name>M5G1W3_DACPD</name>
<evidence type="ECO:0000313" key="1">
    <source>
        <dbReference type="EMBL" id="EJU02205.1"/>
    </source>
</evidence>
<accession>M5G1W3</accession>
<organism evidence="1 2">
    <name type="scientific">Dacryopinax primogenitus (strain DJM 731)</name>
    <name type="common">Brown rot fungus</name>
    <dbReference type="NCBI Taxonomy" id="1858805"/>
    <lineage>
        <taxon>Eukaryota</taxon>
        <taxon>Fungi</taxon>
        <taxon>Dikarya</taxon>
        <taxon>Basidiomycota</taxon>
        <taxon>Agaricomycotina</taxon>
        <taxon>Dacrymycetes</taxon>
        <taxon>Dacrymycetales</taxon>
        <taxon>Dacrymycetaceae</taxon>
        <taxon>Dacryopinax</taxon>
    </lineage>
</organism>
<evidence type="ECO:0000313" key="2">
    <source>
        <dbReference type="Proteomes" id="UP000030653"/>
    </source>
</evidence>
<dbReference type="RefSeq" id="XP_040629102.1">
    <property type="nucleotide sequence ID" value="XM_040775051.1"/>
</dbReference>
<feature type="non-terminal residue" evidence="1">
    <location>
        <position position="1"/>
    </location>
</feature>
<reference evidence="1 2" key="1">
    <citation type="journal article" date="2012" name="Science">
        <title>The Paleozoic origin of enzymatic lignin decomposition reconstructed from 31 fungal genomes.</title>
        <authorList>
            <person name="Floudas D."/>
            <person name="Binder M."/>
            <person name="Riley R."/>
            <person name="Barry K."/>
            <person name="Blanchette R.A."/>
            <person name="Henrissat B."/>
            <person name="Martinez A.T."/>
            <person name="Otillar R."/>
            <person name="Spatafora J.W."/>
            <person name="Yadav J.S."/>
            <person name="Aerts A."/>
            <person name="Benoit I."/>
            <person name="Boyd A."/>
            <person name="Carlson A."/>
            <person name="Copeland A."/>
            <person name="Coutinho P.M."/>
            <person name="de Vries R.P."/>
            <person name="Ferreira P."/>
            <person name="Findley K."/>
            <person name="Foster B."/>
            <person name="Gaskell J."/>
            <person name="Glotzer D."/>
            <person name="Gorecki P."/>
            <person name="Heitman J."/>
            <person name="Hesse C."/>
            <person name="Hori C."/>
            <person name="Igarashi K."/>
            <person name="Jurgens J.A."/>
            <person name="Kallen N."/>
            <person name="Kersten P."/>
            <person name="Kohler A."/>
            <person name="Kuees U."/>
            <person name="Kumar T.K.A."/>
            <person name="Kuo A."/>
            <person name="LaButti K."/>
            <person name="Larrondo L.F."/>
            <person name="Lindquist E."/>
            <person name="Ling A."/>
            <person name="Lombard V."/>
            <person name="Lucas S."/>
            <person name="Lundell T."/>
            <person name="Martin R."/>
            <person name="McLaughlin D.J."/>
            <person name="Morgenstern I."/>
            <person name="Morin E."/>
            <person name="Murat C."/>
            <person name="Nagy L.G."/>
            <person name="Nolan M."/>
            <person name="Ohm R.A."/>
            <person name="Patyshakuliyeva A."/>
            <person name="Rokas A."/>
            <person name="Ruiz-Duenas F.J."/>
            <person name="Sabat G."/>
            <person name="Salamov A."/>
            <person name="Samejima M."/>
            <person name="Schmutz J."/>
            <person name="Slot J.C."/>
            <person name="St John F."/>
            <person name="Stenlid J."/>
            <person name="Sun H."/>
            <person name="Sun S."/>
            <person name="Syed K."/>
            <person name="Tsang A."/>
            <person name="Wiebenga A."/>
            <person name="Young D."/>
            <person name="Pisabarro A."/>
            <person name="Eastwood D.C."/>
            <person name="Martin F."/>
            <person name="Cullen D."/>
            <person name="Grigoriev I.V."/>
            <person name="Hibbett D.S."/>
        </authorList>
    </citation>
    <scope>NUCLEOTIDE SEQUENCE [LARGE SCALE GENOMIC DNA]</scope>
    <source>
        <strain evidence="1 2">DJM-731 SS1</strain>
    </source>
</reference>
<dbReference type="EMBL" id="JH795862">
    <property type="protein sequence ID" value="EJU02205.1"/>
    <property type="molecule type" value="Genomic_DNA"/>
</dbReference>
<dbReference type="HOGENOM" id="CLU_001324_10_1_1"/>
<protein>
    <submittedName>
        <fullName evidence="1">Uncharacterized protein</fullName>
    </submittedName>
</protein>
<sequence>SLHTTIVDLCGCTSPQSAYVMLSHVQTLEGIAILCPFTLRSIFHGLPSDLCKKFKWLDELAAKTAKRFPC</sequence>
<gene>
    <name evidence="1" type="ORF">DACRYDRAFT_51674</name>
</gene>
<dbReference type="OrthoDB" id="432234at2759"/>
<dbReference type="AlphaFoldDB" id="M5G1W3"/>
<proteinExistence type="predicted"/>
<keyword evidence="2" id="KW-1185">Reference proteome</keyword>
<dbReference type="Proteomes" id="UP000030653">
    <property type="component" value="Unassembled WGS sequence"/>
</dbReference>
<dbReference type="GeneID" id="63690113"/>